<proteinExistence type="predicted"/>
<evidence type="ECO:0000313" key="3">
    <source>
        <dbReference type="Proteomes" id="UP001595476"/>
    </source>
</evidence>
<evidence type="ECO:0000256" key="1">
    <source>
        <dbReference type="SAM" id="SignalP"/>
    </source>
</evidence>
<dbReference type="Proteomes" id="UP001595476">
    <property type="component" value="Unassembled WGS sequence"/>
</dbReference>
<accession>A0ABV7HND3</accession>
<dbReference type="EMBL" id="JBHRSZ010000007">
    <property type="protein sequence ID" value="MFC3153157.1"/>
    <property type="molecule type" value="Genomic_DNA"/>
</dbReference>
<feature type="signal peptide" evidence="1">
    <location>
        <begin position="1"/>
        <end position="23"/>
    </location>
</feature>
<comment type="caution">
    <text evidence="2">The sequence shown here is derived from an EMBL/GenBank/DDBJ whole genome shotgun (WGS) entry which is preliminary data.</text>
</comment>
<reference evidence="3" key="1">
    <citation type="journal article" date="2019" name="Int. J. Syst. Evol. Microbiol.">
        <title>The Global Catalogue of Microorganisms (GCM) 10K type strain sequencing project: providing services to taxonomists for standard genome sequencing and annotation.</title>
        <authorList>
            <consortium name="The Broad Institute Genomics Platform"/>
            <consortium name="The Broad Institute Genome Sequencing Center for Infectious Disease"/>
            <person name="Wu L."/>
            <person name="Ma J."/>
        </authorList>
    </citation>
    <scope>NUCLEOTIDE SEQUENCE [LARGE SCALE GENOMIC DNA]</scope>
    <source>
        <strain evidence="3">KCTC 52438</strain>
    </source>
</reference>
<keyword evidence="1" id="KW-0732">Signal</keyword>
<organism evidence="2 3">
    <name type="scientific">Litoribrevibacter euphylliae</name>
    <dbReference type="NCBI Taxonomy" id="1834034"/>
    <lineage>
        <taxon>Bacteria</taxon>
        <taxon>Pseudomonadati</taxon>
        <taxon>Pseudomonadota</taxon>
        <taxon>Gammaproteobacteria</taxon>
        <taxon>Oceanospirillales</taxon>
        <taxon>Oceanospirillaceae</taxon>
        <taxon>Litoribrevibacter</taxon>
    </lineage>
</organism>
<evidence type="ECO:0000313" key="2">
    <source>
        <dbReference type="EMBL" id="MFC3153157.1"/>
    </source>
</evidence>
<gene>
    <name evidence="2" type="ORF">ACFOEK_19115</name>
</gene>
<sequence length="293" mass="30747">MARLTVAGLSVLLINLFSLSAQADLVPVTDEDLASYSGQAIIAIDDYEVVQADSSTNEFLRVTLGSTIETNATIDKVQLGTYDRAGYSATSDIDIDNLSLGYIDPDTYEYVPFVITDPYMEFAFSDNVGVREVVGMRIGAGSASGALTANINSLTGNFELMIDHDGDPDTAAVAAQLLDSTGTATNIRATHLGEAGDCSSNCISLNNLATLNINDSATAGDMFLSYQNIDIGWAKTLNDGSIDVNSLIETTQGAFFNLPTGMTSTTDALVGVPGVGGNIESTRYTDAALGLFP</sequence>
<keyword evidence="3" id="KW-1185">Reference proteome</keyword>
<dbReference type="RefSeq" id="WP_386723071.1">
    <property type="nucleotide sequence ID" value="NZ_JBHRSZ010000007.1"/>
</dbReference>
<protein>
    <submittedName>
        <fullName evidence="2">Uncharacterized protein</fullName>
    </submittedName>
</protein>
<name>A0ABV7HND3_9GAMM</name>
<feature type="chain" id="PRO_5046594893" evidence="1">
    <location>
        <begin position="24"/>
        <end position="293"/>
    </location>
</feature>